<sequence>MKVLLTEDEGELGLQFDENSSLDRGLMIALAKAMYLERWKLKTKISVGRRVFGLGMFKNIIVLTDGYPTKLAGHNIAKESQMGGTIDQLKDAVVEFGREVKSLPFVVVGNYKEKLIYTMLPLTELWRQYRYIDLKKIEIGFIFPPYSHTYSHNVASRSYRRIDLHLFDPARPQSVL</sequence>
<accession>A0A9D4IKT3</accession>
<reference evidence="1" key="1">
    <citation type="journal article" date="2019" name="bioRxiv">
        <title>The Genome of the Zebra Mussel, Dreissena polymorpha: A Resource for Invasive Species Research.</title>
        <authorList>
            <person name="McCartney M.A."/>
            <person name="Auch B."/>
            <person name="Kono T."/>
            <person name="Mallez S."/>
            <person name="Zhang Y."/>
            <person name="Obille A."/>
            <person name="Becker A."/>
            <person name="Abrahante J.E."/>
            <person name="Garbe J."/>
            <person name="Badalamenti J.P."/>
            <person name="Herman A."/>
            <person name="Mangelson H."/>
            <person name="Liachko I."/>
            <person name="Sullivan S."/>
            <person name="Sone E.D."/>
            <person name="Koren S."/>
            <person name="Silverstein K.A.T."/>
            <person name="Beckman K.B."/>
            <person name="Gohl D.M."/>
        </authorList>
    </citation>
    <scope>NUCLEOTIDE SEQUENCE</scope>
    <source>
        <strain evidence="1">Duluth1</strain>
        <tissue evidence="1">Whole animal</tissue>
    </source>
</reference>
<reference evidence="1" key="2">
    <citation type="submission" date="2020-11" db="EMBL/GenBank/DDBJ databases">
        <authorList>
            <person name="McCartney M.A."/>
            <person name="Auch B."/>
            <person name="Kono T."/>
            <person name="Mallez S."/>
            <person name="Becker A."/>
            <person name="Gohl D.M."/>
            <person name="Silverstein K.A.T."/>
            <person name="Koren S."/>
            <person name="Bechman K.B."/>
            <person name="Herman A."/>
            <person name="Abrahante J.E."/>
            <person name="Garbe J."/>
        </authorList>
    </citation>
    <scope>NUCLEOTIDE SEQUENCE</scope>
    <source>
        <strain evidence="1">Duluth1</strain>
        <tissue evidence="1">Whole animal</tissue>
    </source>
</reference>
<name>A0A9D4IKT3_DREPO</name>
<organism evidence="1 2">
    <name type="scientific">Dreissena polymorpha</name>
    <name type="common">Zebra mussel</name>
    <name type="synonym">Mytilus polymorpha</name>
    <dbReference type="NCBI Taxonomy" id="45954"/>
    <lineage>
        <taxon>Eukaryota</taxon>
        <taxon>Metazoa</taxon>
        <taxon>Spiralia</taxon>
        <taxon>Lophotrochozoa</taxon>
        <taxon>Mollusca</taxon>
        <taxon>Bivalvia</taxon>
        <taxon>Autobranchia</taxon>
        <taxon>Heteroconchia</taxon>
        <taxon>Euheterodonta</taxon>
        <taxon>Imparidentia</taxon>
        <taxon>Neoheterodontei</taxon>
        <taxon>Myida</taxon>
        <taxon>Dreissenoidea</taxon>
        <taxon>Dreissenidae</taxon>
        <taxon>Dreissena</taxon>
    </lineage>
</organism>
<gene>
    <name evidence="1" type="ORF">DPMN_157134</name>
</gene>
<dbReference type="AlphaFoldDB" id="A0A9D4IKT3"/>
<dbReference type="Proteomes" id="UP000828390">
    <property type="component" value="Unassembled WGS sequence"/>
</dbReference>
<evidence type="ECO:0000313" key="1">
    <source>
        <dbReference type="EMBL" id="KAH3779331.1"/>
    </source>
</evidence>
<proteinExistence type="predicted"/>
<keyword evidence="2" id="KW-1185">Reference proteome</keyword>
<protein>
    <submittedName>
        <fullName evidence="1">Uncharacterized protein</fullName>
    </submittedName>
</protein>
<evidence type="ECO:0000313" key="2">
    <source>
        <dbReference type="Proteomes" id="UP000828390"/>
    </source>
</evidence>
<comment type="caution">
    <text evidence="1">The sequence shown here is derived from an EMBL/GenBank/DDBJ whole genome shotgun (WGS) entry which is preliminary data.</text>
</comment>
<dbReference type="EMBL" id="JAIWYP010000008">
    <property type="protein sequence ID" value="KAH3779331.1"/>
    <property type="molecule type" value="Genomic_DNA"/>
</dbReference>